<dbReference type="AlphaFoldDB" id="A0A8R7TH98"/>
<protein>
    <submittedName>
        <fullName evidence="1">Uncharacterized protein</fullName>
    </submittedName>
</protein>
<keyword evidence="2" id="KW-1185">Reference proteome</keyword>
<proteinExistence type="predicted"/>
<reference evidence="1" key="3">
    <citation type="submission" date="2022-06" db="UniProtKB">
        <authorList>
            <consortium name="EnsemblPlants"/>
        </authorList>
    </citation>
    <scope>IDENTIFICATION</scope>
</reference>
<dbReference type="Proteomes" id="UP000015106">
    <property type="component" value="Chromosome 2"/>
</dbReference>
<reference evidence="2" key="1">
    <citation type="journal article" date="2013" name="Nature">
        <title>Draft genome of the wheat A-genome progenitor Triticum urartu.</title>
        <authorList>
            <person name="Ling H.Q."/>
            <person name="Zhao S."/>
            <person name="Liu D."/>
            <person name="Wang J."/>
            <person name="Sun H."/>
            <person name="Zhang C."/>
            <person name="Fan H."/>
            <person name="Li D."/>
            <person name="Dong L."/>
            <person name="Tao Y."/>
            <person name="Gao C."/>
            <person name="Wu H."/>
            <person name="Li Y."/>
            <person name="Cui Y."/>
            <person name="Guo X."/>
            <person name="Zheng S."/>
            <person name="Wang B."/>
            <person name="Yu K."/>
            <person name="Liang Q."/>
            <person name="Yang W."/>
            <person name="Lou X."/>
            <person name="Chen J."/>
            <person name="Feng M."/>
            <person name="Jian J."/>
            <person name="Zhang X."/>
            <person name="Luo G."/>
            <person name="Jiang Y."/>
            <person name="Liu J."/>
            <person name="Wang Z."/>
            <person name="Sha Y."/>
            <person name="Zhang B."/>
            <person name="Wu H."/>
            <person name="Tang D."/>
            <person name="Shen Q."/>
            <person name="Xue P."/>
            <person name="Zou S."/>
            <person name="Wang X."/>
            <person name="Liu X."/>
            <person name="Wang F."/>
            <person name="Yang Y."/>
            <person name="An X."/>
            <person name="Dong Z."/>
            <person name="Zhang K."/>
            <person name="Zhang X."/>
            <person name="Luo M.C."/>
            <person name="Dvorak J."/>
            <person name="Tong Y."/>
            <person name="Wang J."/>
            <person name="Yang H."/>
            <person name="Li Z."/>
            <person name="Wang D."/>
            <person name="Zhang A."/>
            <person name="Wang J."/>
        </authorList>
    </citation>
    <scope>NUCLEOTIDE SEQUENCE</scope>
    <source>
        <strain evidence="2">cv. G1812</strain>
    </source>
</reference>
<dbReference type="EnsemblPlants" id="TuG1812G0200002826.01.T02">
    <property type="protein sequence ID" value="TuG1812G0200002826.01.T02.cds312106"/>
    <property type="gene ID" value="TuG1812G0200002826.01"/>
</dbReference>
<evidence type="ECO:0000313" key="2">
    <source>
        <dbReference type="Proteomes" id="UP000015106"/>
    </source>
</evidence>
<reference evidence="1" key="2">
    <citation type="submission" date="2018-03" db="EMBL/GenBank/DDBJ databases">
        <title>The Triticum urartu genome reveals the dynamic nature of wheat genome evolution.</title>
        <authorList>
            <person name="Ling H."/>
            <person name="Ma B."/>
            <person name="Shi X."/>
            <person name="Liu H."/>
            <person name="Dong L."/>
            <person name="Sun H."/>
            <person name="Cao Y."/>
            <person name="Gao Q."/>
            <person name="Zheng S."/>
            <person name="Li Y."/>
            <person name="Yu Y."/>
            <person name="Du H."/>
            <person name="Qi M."/>
            <person name="Li Y."/>
            <person name="Yu H."/>
            <person name="Cui Y."/>
            <person name="Wang N."/>
            <person name="Chen C."/>
            <person name="Wu H."/>
            <person name="Zhao Y."/>
            <person name="Zhang J."/>
            <person name="Li Y."/>
            <person name="Zhou W."/>
            <person name="Zhang B."/>
            <person name="Hu W."/>
            <person name="Eijk M."/>
            <person name="Tang J."/>
            <person name="Witsenboer H."/>
            <person name="Zhao S."/>
            <person name="Li Z."/>
            <person name="Zhang A."/>
            <person name="Wang D."/>
            <person name="Liang C."/>
        </authorList>
    </citation>
    <scope>NUCLEOTIDE SEQUENCE [LARGE SCALE GENOMIC DNA]</scope>
    <source>
        <strain evidence="1">cv. G1812</strain>
    </source>
</reference>
<sequence length="73" mass="8350">MFLDTADDLNHNKQDSCDELWTGAAASYGRAPPTFFASWTCFVWVPTRTSTSPSPGLLSMLLGRRHHRWMRHI</sequence>
<evidence type="ECO:0000313" key="1">
    <source>
        <dbReference type="EnsemblPlants" id="TuG1812G0200002826.01.T02.cds312106"/>
    </source>
</evidence>
<name>A0A8R7TH98_TRIUA</name>
<dbReference type="Gramene" id="TuG1812G0200002826.01.T02">
    <property type="protein sequence ID" value="TuG1812G0200002826.01.T02.cds312106"/>
    <property type="gene ID" value="TuG1812G0200002826.01"/>
</dbReference>
<accession>A0A8R7TH98</accession>
<organism evidence="1 2">
    <name type="scientific">Triticum urartu</name>
    <name type="common">Red wild einkorn</name>
    <name type="synonym">Crithodium urartu</name>
    <dbReference type="NCBI Taxonomy" id="4572"/>
    <lineage>
        <taxon>Eukaryota</taxon>
        <taxon>Viridiplantae</taxon>
        <taxon>Streptophyta</taxon>
        <taxon>Embryophyta</taxon>
        <taxon>Tracheophyta</taxon>
        <taxon>Spermatophyta</taxon>
        <taxon>Magnoliopsida</taxon>
        <taxon>Liliopsida</taxon>
        <taxon>Poales</taxon>
        <taxon>Poaceae</taxon>
        <taxon>BOP clade</taxon>
        <taxon>Pooideae</taxon>
        <taxon>Triticodae</taxon>
        <taxon>Triticeae</taxon>
        <taxon>Triticinae</taxon>
        <taxon>Triticum</taxon>
    </lineage>
</organism>